<dbReference type="InterPro" id="IPR003819">
    <property type="entry name" value="TauD/TfdA-like"/>
</dbReference>
<sequence length="629" mass="70938">MALQNQESVRMADSVLSVIESYRLKASPFEPKTVEDARETFLPYLTSTVEAKKPVVLVLPAFPFKSPNSKDKVLGVLPDKAEEVSLLHLQSLCNNIKDVYAPGAELWVVSDGIVYNDLLGVPDETVYVFGETLRKMAKDLGCSSVKFARLSQMPALNKNIPVEMLEYSDSPSYERIAPLVRQHLVSVFGDADHDVDKDIASNQDIKATYMGYLKYLSHDLKKGELESGEVSESSGSSTASSDSEGPRTSRKSFKRHISRVAKSMIYRGKCYAACVQEWYPNAVRLSIHAANSATKIPISVIPSTDQRPITPWHSTMVCRLDGTFQPMTRSEAEACSDLELVYRNGQPWCFREKSSLYDLPNATVEHLYPCGLLINAAQGAHINDVDIMKVRKLSEQNSPVVLRGFEGTTDRPTFMAKGQEMGPIMKWKFGELLEVKDGGENTRGLNNVLSTEPMPMHYDGLFKIVNGVSTPPNFQMFTAPTASPKGLGRTLFAHSRLVFQYLAEPYTAESLRGKTWLVETHSFDNSHFGNLPLIVDHRQTKAPCIRYHEDWPQERTSFEPTRIHIENTPKAEDDSIREAIEKALYDWRVCLRMEWEQGDLLVSDNILMMHTREGYNADFPRELWRLHID</sequence>
<dbReference type="PANTHER" id="PTHR37285">
    <property type="entry name" value="SPORE WALL MATURATION PROTEIN DIT1"/>
    <property type="match status" value="1"/>
</dbReference>
<evidence type="ECO:0000259" key="3">
    <source>
        <dbReference type="Pfam" id="PF02668"/>
    </source>
</evidence>
<evidence type="ECO:0000313" key="4">
    <source>
        <dbReference type="EMBL" id="KAK8246975.1"/>
    </source>
</evidence>
<feature type="region of interest" description="Disordered" evidence="2">
    <location>
        <begin position="226"/>
        <end position="254"/>
    </location>
</feature>
<evidence type="ECO:0000256" key="2">
    <source>
        <dbReference type="SAM" id="MobiDB-lite"/>
    </source>
</evidence>
<dbReference type="Proteomes" id="UP001492380">
    <property type="component" value="Unassembled WGS sequence"/>
</dbReference>
<accession>A0ABR1Z3J3</accession>
<keyword evidence="1" id="KW-0560">Oxidoreductase</keyword>
<dbReference type="Pfam" id="PF02668">
    <property type="entry name" value="TauD"/>
    <property type="match status" value="1"/>
</dbReference>
<dbReference type="SUPFAM" id="SSF51197">
    <property type="entry name" value="Clavaminate synthase-like"/>
    <property type="match status" value="1"/>
</dbReference>
<dbReference type="EMBL" id="JBBWRZ010000001">
    <property type="protein sequence ID" value="KAK8246975.1"/>
    <property type="molecule type" value="Genomic_DNA"/>
</dbReference>
<dbReference type="PANTHER" id="PTHR37285:SF5">
    <property type="entry name" value="SPORE WALL MATURATION PROTEIN DIT1"/>
    <property type="match status" value="1"/>
</dbReference>
<keyword evidence="5" id="KW-1185">Reference proteome</keyword>
<feature type="domain" description="TauD/TfdA-like" evidence="3">
    <location>
        <begin position="386"/>
        <end position="626"/>
    </location>
</feature>
<evidence type="ECO:0000256" key="1">
    <source>
        <dbReference type="ARBA" id="ARBA00023002"/>
    </source>
</evidence>
<reference evidence="4 5" key="1">
    <citation type="submission" date="2024-04" db="EMBL/GenBank/DDBJ databases">
        <title>Phyllosticta paracitricarpa is synonymous to the EU quarantine fungus P. citricarpa based on phylogenomic analyses.</title>
        <authorList>
            <consortium name="Lawrence Berkeley National Laboratory"/>
            <person name="Van Ingen-Buijs V.A."/>
            <person name="Van Westerhoven A.C."/>
            <person name="Haridas S."/>
            <person name="Skiadas P."/>
            <person name="Martin F."/>
            <person name="Groenewald J.Z."/>
            <person name="Crous P.W."/>
            <person name="Seidl M.F."/>
        </authorList>
    </citation>
    <scope>NUCLEOTIDE SEQUENCE [LARGE SCALE GENOMIC DNA]</scope>
    <source>
        <strain evidence="4 5">CBS 123374</strain>
    </source>
</reference>
<evidence type="ECO:0000313" key="5">
    <source>
        <dbReference type="Proteomes" id="UP001492380"/>
    </source>
</evidence>
<feature type="compositionally biased region" description="Low complexity" evidence="2">
    <location>
        <begin position="228"/>
        <end position="243"/>
    </location>
</feature>
<dbReference type="Pfam" id="PF05141">
    <property type="entry name" value="DIT1_PvcA"/>
    <property type="match status" value="1"/>
</dbReference>
<dbReference type="InterPro" id="IPR042098">
    <property type="entry name" value="TauD-like_sf"/>
</dbReference>
<dbReference type="Gene3D" id="3.60.130.10">
    <property type="entry name" value="Clavaminate synthase-like"/>
    <property type="match status" value="1"/>
</dbReference>
<protein>
    <submittedName>
        <fullName evidence="4">Pyoverdine/dityrosine biosynthesis protein</fullName>
    </submittedName>
</protein>
<name>A0ABR1Z3J3_9PEZI</name>
<dbReference type="InterPro" id="IPR007817">
    <property type="entry name" value="Isocyanide_synthase_DIT1"/>
</dbReference>
<comment type="caution">
    <text evidence="4">The sequence shown here is derived from an EMBL/GenBank/DDBJ whole genome shotgun (WGS) entry which is preliminary data.</text>
</comment>
<gene>
    <name evidence="4" type="ORF">HDK90DRAFT_506686</name>
</gene>
<proteinExistence type="predicted"/>
<organism evidence="4 5">
    <name type="scientific">Phyllosticta capitalensis</name>
    <dbReference type="NCBI Taxonomy" id="121624"/>
    <lineage>
        <taxon>Eukaryota</taxon>
        <taxon>Fungi</taxon>
        <taxon>Dikarya</taxon>
        <taxon>Ascomycota</taxon>
        <taxon>Pezizomycotina</taxon>
        <taxon>Dothideomycetes</taxon>
        <taxon>Dothideomycetes incertae sedis</taxon>
        <taxon>Botryosphaeriales</taxon>
        <taxon>Phyllostictaceae</taxon>
        <taxon>Phyllosticta</taxon>
    </lineage>
</organism>